<dbReference type="EMBL" id="CP061854">
    <property type="protein sequence ID" value="QOD57042.1"/>
    <property type="molecule type" value="Genomic_DNA"/>
</dbReference>
<evidence type="ECO:0000259" key="5">
    <source>
        <dbReference type="PROSITE" id="PS50902"/>
    </source>
</evidence>
<dbReference type="EMBL" id="AP018045">
    <property type="protein sequence ID" value="BAX54017.1"/>
    <property type="molecule type" value="Genomic_DNA"/>
</dbReference>
<dbReference type="InterPro" id="IPR029039">
    <property type="entry name" value="Flavoprotein-like_sf"/>
</dbReference>
<dbReference type="NCBIfam" id="NF005989">
    <property type="entry name" value="PRK08105.1"/>
    <property type="match status" value="1"/>
</dbReference>
<dbReference type="RefSeq" id="WP_044174628.1">
    <property type="nucleotide sequence ID" value="NZ_AP018045.1"/>
</dbReference>
<dbReference type="PANTHER" id="PTHR19384">
    <property type="entry name" value="NITRIC OXIDE SYNTHASE-RELATED"/>
    <property type="match status" value="1"/>
</dbReference>
<keyword evidence="3" id="KW-0288">FMN</keyword>
<keyword evidence="4" id="KW-0813">Transport</keyword>
<proteinExistence type="predicted"/>
<evidence type="ECO:0000313" key="8">
    <source>
        <dbReference type="Proteomes" id="UP000218676"/>
    </source>
</evidence>
<accession>A0A1Q9H3B9</accession>
<evidence type="ECO:0000256" key="4">
    <source>
        <dbReference type="ARBA" id="ARBA00022982"/>
    </source>
</evidence>
<sequence>MAKIGIFVGTVYGGAEDVALWAQEQLQQAGHQAECFIDESTLESFLSYQNDVVLVVTSTTGQGEIPETLLPLFVHLREAFPLLPNLSYGVIALGDASYGEERFCGGGRQFEALLQELQAKELTPRLDVDACIHFDPLVVAEPWLAKWQQQLLK</sequence>
<dbReference type="GO" id="GO:0005829">
    <property type="term" value="C:cytosol"/>
    <property type="evidence" value="ECO:0007669"/>
    <property type="project" value="TreeGrafter"/>
</dbReference>
<dbReference type="PRINTS" id="PR00369">
    <property type="entry name" value="FLAVODOXIN"/>
</dbReference>
<keyword evidence="2" id="KW-0285">Flavoprotein</keyword>
<dbReference type="Proteomes" id="UP000218676">
    <property type="component" value="Chromosome 1"/>
</dbReference>
<dbReference type="PROSITE" id="PS50902">
    <property type="entry name" value="FLAVODOXIN_LIKE"/>
    <property type="match status" value="1"/>
</dbReference>
<organism evidence="6 8">
    <name type="scientific">Photobacterium damsela subsp. piscicida</name>
    <name type="common">Pasteurella piscicida</name>
    <dbReference type="NCBI Taxonomy" id="38294"/>
    <lineage>
        <taxon>Bacteria</taxon>
        <taxon>Pseudomonadati</taxon>
        <taxon>Pseudomonadota</taxon>
        <taxon>Gammaproteobacteria</taxon>
        <taxon>Vibrionales</taxon>
        <taxon>Vibrionaceae</taxon>
        <taxon>Photobacterium</taxon>
    </lineage>
</organism>
<dbReference type="Gene3D" id="3.40.50.360">
    <property type="match status" value="1"/>
</dbReference>
<comment type="cofactor">
    <cofactor evidence="1">
        <name>FMN</name>
        <dbReference type="ChEBI" id="CHEBI:58210"/>
    </cofactor>
</comment>
<dbReference type="AlphaFoldDB" id="A0A1Q9H3B9"/>
<protein>
    <submittedName>
        <fullName evidence="7">Flavodoxin</fullName>
    </submittedName>
    <submittedName>
        <fullName evidence="6">Sulfite reductase [NADPH] flavoprotein alpha-component</fullName>
    </submittedName>
</protein>
<name>A0A1Q9H3B9_PHODP</name>
<dbReference type="InterPro" id="IPR008254">
    <property type="entry name" value="Flavodoxin/NO_synth"/>
</dbReference>
<evidence type="ECO:0000313" key="9">
    <source>
        <dbReference type="Proteomes" id="UP000516656"/>
    </source>
</evidence>
<dbReference type="GO" id="GO:0050660">
    <property type="term" value="F:flavin adenine dinucleotide binding"/>
    <property type="evidence" value="ECO:0007669"/>
    <property type="project" value="TreeGrafter"/>
</dbReference>
<dbReference type="Pfam" id="PF00258">
    <property type="entry name" value="Flavodoxin_1"/>
    <property type="match status" value="1"/>
</dbReference>
<reference evidence="7 9" key="3">
    <citation type="submission" date="2020-09" db="EMBL/GenBank/DDBJ databases">
        <title>Complete, closed and curated genome sequences of Photobacterium damselae subsp. piscicida isolates from Australia indicate localised evolution and additional plasmid-borne pathogenicity mechanisms.</title>
        <authorList>
            <person name="Baseggio L."/>
            <person name="Silayeva O."/>
            <person name="Buller N."/>
            <person name="Landos M."/>
            <person name="Engelstaedter J."/>
            <person name="Barnes A.C."/>
        </authorList>
    </citation>
    <scope>NUCLEOTIDE SEQUENCE [LARGE SCALE GENOMIC DNA]</scope>
    <source>
        <strain evidence="7 9">AS-16-0540-1</strain>
    </source>
</reference>
<dbReference type="GO" id="GO:0016491">
    <property type="term" value="F:oxidoreductase activity"/>
    <property type="evidence" value="ECO:0007669"/>
    <property type="project" value="TreeGrafter"/>
</dbReference>
<evidence type="ECO:0000256" key="1">
    <source>
        <dbReference type="ARBA" id="ARBA00001917"/>
    </source>
</evidence>
<evidence type="ECO:0000256" key="2">
    <source>
        <dbReference type="ARBA" id="ARBA00022630"/>
    </source>
</evidence>
<evidence type="ECO:0000313" key="7">
    <source>
        <dbReference type="EMBL" id="QOD57042.1"/>
    </source>
</evidence>
<evidence type="ECO:0000256" key="3">
    <source>
        <dbReference type="ARBA" id="ARBA00022643"/>
    </source>
</evidence>
<keyword evidence="4" id="KW-0249">Electron transport</keyword>
<reference evidence="8" key="2">
    <citation type="submission" date="2017-05" db="EMBL/GenBank/DDBJ databases">
        <title>Whole genome sequence of fish pathogenic bacteria, Photobacterium damselae subsp. piscicida, strain 91-197, isolated from hybrid striped bass (Morone sp.) in USA.</title>
        <authorList>
            <person name="Teru Y."/>
            <person name="Hikima J."/>
            <person name="Kono T."/>
            <person name="Sakai M."/>
            <person name="Takano T."/>
            <person name="Hawke J.P."/>
            <person name="Takeyama H."/>
            <person name="Aoki T."/>
        </authorList>
    </citation>
    <scope>NUCLEOTIDE SEQUENCE [LARGE SCALE GENOMIC DNA]</scope>
    <source>
        <strain evidence="8">91-197</strain>
    </source>
</reference>
<gene>
    <name evidence="7" type="ORF">IC627_03095</name>
    <name evidence="6" type="ORF">PDPUS_1_02643</name>
</gene>
<dbReference type="GO" id="GO:0010181">
    <property type="term" value="F:FMN binding"/>
    <property type="evidence" value="ECO:0007669"/>
    <property type="project" value="InterPro"/>
</dbReference>
<dbReference type="SUPFAM" id="SSF52218">
    <property type="entry name" value="Flavoproteins"/>
    <property type="match status" value="1"/>
</dbReference>
<evidence type="ECO:0000313" key="6">
    <source>
        <dbReference type="EMBL" id="BAX54017.1"/>
    </source>
</evidence>
<dbReference type="PANTHER" id="PTHR19384:SF128">
    <property type="entry name" value="NADPH OXIDOREDUCTASE A"/>
    <property type="match status" value="1"/>
</dbReference>
<dbReference type="InterPro" id="IPR001094">
    <property type="entry name" value="Flavdoxin-like"/>
</dbReference>
<dbReference type="Proteomes" id="UP000516656">
    <property type="component" value="Chromosome 1"/>
</dbReference>
<feature type="domain" description="Flavodoxin-like" evidence="5">
    <location>
        <begin position="4"/>
        <end position="152"/>
    </location>
</feature>
<reference evidence="6" key="1">
    <citation type="journal article" date="2017" name="Genome Announc.">
        <title>Whole-Genome Sequence of Photobacterium damselae subsp. piscicida Strain 91-197, Isolated from Hybrid Striped Bass (Morone sp.) in the United States.</title>
        <authorList>
            <person name="Teru Y."/>
            <person name="Hikima J."/>
            <person name="Kono T."/>
            <person name="Sakai M."/>
            <person name="Takano T."/>
            <person name="Hawke J.P."/>
            <person name="Takeyama H."/>
            <person name="Aoki T."/>
        </authorList>
    </citation>
    <scope>NUCLEOTIDE SEQUENCE</scope>
    <source>
        <strain evidence="6">91-197</strain>
    </source>
</reference>